<organism evidence="1 2">
    <name type="scientific">Ecytonucleospora hepatopenaei</name>
    <dbReference type="NCBI Taxonomy" id="646526"/>
    <lineage>
        <taxon>Eukaryota</taxon>
        <taxon>Fungi</taxon>
        <taxon>Fungi incertae sedis</taxon>
        <taxon>Microsporidia</taxon>
        <taxon>Enterocytozoonidae</taxon>
        <taxon>Ecytonucleospora</taxon>
    </lineage>
</organism>
<dbReference type="Proteomes" id="UP000192758">
    <property type="component" value="Unassembled WGS sequence"/>
</dbReference>
<protein>
    <submittedName>
        <fullName evidence="1">Uncharacterized protein</fullName>
    </submittedName>
</protein>
<dbReference type="EMBL" id="MNPJ01000019">
    <property type="protein sequence ID" value="OQS54519.1"/>
    <property type="molecule type" value="Genomic_DNA"/>
</dbReference>
<dbReference type="AlphaFoldDB" id="A0A1W0E5Q9"/>
<reference evidence="1 2" key="1">
    <citation type="journal article" date="2017" name="Environ. Microbiol.">
        <title>Decay of the glycolytic pathway and adaptation to intranuclear parasitism within Enterocytozoonidae microsporidia.</title>
        <authorList>
            <person name="Wiredu Boakye D."/>
            <person name="Jaroenlak P."/>
            <person name="Prachumwat A."/>
            <person name="Williams T.A."/>
            <person name="Bateman K.S."/>
            <person name="Itsathitphaisarn O."/>
            <person name="Sritunyalucksana K."/>
            <person name="Paszkiewicz K.H."/>
            <person name="Moore K.A."/>
            <person name="Stentiford G.D."/>
            <person name="Williams B.A."/>
        </authorList>
    </citation>
    <scope>NUCLEOTIDE SEQUENCE [LARGE SCALE GENOMIC DNA]</scope>
    <source>
        <strain evidence="1 2">TH1</strain>
    </source>
</reference>
<gene>
    <name evidence="1" type="ORF">EHP00_26</name>
</gene>
<sequence length="69" mass="8210">MPMWSEWEELNETYKLGKLFVDKIPTTKEAKDKLNELSLYINSYVVTILKKQNKEITKEAIDKIFKTLE</sequence>
<name>A0A1W0E5Q9_9MICR</name>
<evidence type="ECO:0000313" key="2">
    <source>
        <dbReference type="Proteomes" id="UP000192758"/>
    </source>
</evidence>
<accession>A0A1W0E5Q9</accession>
<dbReference type="OrthoDB" id="10441465at2759"/>
<proteinExistence type="predicted"/>
<evidence type="ECO:0000313" key="1">
    <source>
        <dbReference type="EMBL" id="OQS54519.1"/>
    </source>
</evidence>
<keyword evidence="2" id="KW-1185">Reference proteome</keyword>
<comment type="caution">
    <text evidence="1">The sequence shown here is derived from an EMBL/GenBank/DDBJ whole genome shotgun (WGS) entry which is preliminary data.</text>
</comment>
<dbReference type="VEuPathDB" id="MicrosporidiaDB:EHP00_26"/>